<dbReference type="STRING" id="237258.SAMN04489756_105153"/>
<protein>
    <recommendedName>
        <fullName evidence="9">AI-2E family transporter</fullName>
    </recommendedName>
</protein>
<dbReference type="Proteomes" id="UP000095601">
    <property type="component" value="Unassembled WGS sequence"/>
</dbReference>
<dbReference type="InterPro" id="IPR002549">
    <property type="entry name" value="AI-2E-like"/>
</dbReference>
<feature type="transmembrane region" description="Helical" evidence="6">
    <location>
        <begin position="12"/>
        <end position="29"/>
    </location>
</feature>
<proteinExistence type="inferred from homology"/>
<feature type="transmembrane region" description="Helical" evidence="6">
    <location>
        <begin position="261"/>
        <end position="282"/>
    </location>
</feature>
<dbReference type="PANTHER" id="PTHR21716:SF4">
    <property type="entry name" value="TRANSMEMBRANE PROTEIN 245"/>
    <property type="match status" value="1"/>
</dbReference>
<evidence type="ECO:0000256" key="5">
    <source>
        <dbReference type="ARBA" id="ARBA00023136"/>
    </source>
</evidence>
<feature type="transmembrane region" description="Helical" evidence="6">
    <location>
        <begin position="227"/>
        <end position="249"/>
    </location>
</feature>
<feature type="transmembrane region" description="Helical" evidence="6">
    <location>
        <begin position="302"/>
        <end position="327"/>
    </location>
</feature>
<evidence type="ECO:0000313" key="7">
    <source>
        <dbReference type="EMBL" id="OEL10359.1"/>
    </source>
</evidence>
<comment type="subcellular location">
    <subcellularLocation>
        <location evidence="1">Membrane</location>
        <topology evidence="1">Multi-pass membrane protein</topology>
    </subcellularLocation>
</comment>
<comment type="similarity">
    <text evidence="2">Belongs to the autoinducer-2 exporter (AI-2E) (TC 2.A.86) family.</text>
</comment>
<dbReference type="RefSeq" id="WP_124878756.1">
    <property type="nucleotide sequence ID" value="NZ_CP034157.1"/>
</dbReference>
<evidence type="ECO:0000256" key="3">
    <source>
        <dbReference type="ARBA" id="ARBA00022692"/>
    </source>
</evidence>
<gene>
    <name evidence="7" type="ORF">BHF72_0724</name>
</gene>
<keyword evidence="5 6" id="KW-0472">Membrane</keyword>
<feature type="transmembrane region" description="Helical" evidence="6">
    <location>
        <begin position="141"/>
        <end position="164"/>
    </location>
</feature>
<keyword evidence="8" id="KW-1185">Reference proteome</keyword>
<evidence type="ECO:0000256" key="4">
    <source>
        <dbReference type="ARBA" id="ARBA00022989"/>
    </source>
</evidence>
<comment type="caution">
    <text evidence="7">The sequence shown here is derived from an EMBL/GenBank/DDBJ whole genome shotgun (WGS) entry which is preliminary data.</text>
</comment>
<dbReference type="PANTHER" id="PTHR21716">
    <property type="entry name" value="TRANSMEMBRANE PROTEIN"/>
    <property type="match status" value="1"/>
</dbReference>
<keyword evidence="4 6" id="KW-1133">Transmembrane helix</keyword>
<accession>A0A1E5UBR5</accession>
<sequence length="363" mass="40093">MHPDQISNNKIRQVLMLAVIIILSAIILYNLSDFLPSLLGAITLYIISRSWNFKLVEEKGWKPWVAALVIILICLVIIVIPTYFTIEVLVNKISDAKAYTESITQFFEKIETYIRAKTGFEILSNGNLEKITGFATQASTAILNTTVNMISVIVGMFFILYFMLTKGRLFERILTSISPLKKANDQKIGEKFRKMVIANAVGIPVVALGQAIIAVIGYFIFGAPSPLLLFILTFIGSMIPIVGAAIIYVPVGLFMLASGDTFGGLGVLGFGFIIVGLVDNIFRFTFLKKLENIHPLNTVFGIILGLKIFGFLGLIFGPILVSITILLMQIYGDEFSEETEDSPNDIVLPESETPLQPKIDIEI</sequence>
<evidence type="ECO:0008006" key="9">
    <source>
        <dbReference type="Google" id="ProtNLM"/>
    </source>
</evidence>
<evidence type="ECO:0000256" key="1">
    <source>
        <dbReference type="ARBA" id="ARBA00004141"/>
    </source>
</evidence>
<dbReference type="PATRIC" id="fig|237258.4.peg.904"/>
<dbReference type="AlphaFoldDB" id="A0A1E5UBR5"/>
<reference evidence="7 8" key="1">
    <citation type="submission" date="2016-09" db="EMBL/GenBank/DDBJ databases">
        <authorList>
            <person name="Capua I."/>
            <person name="De Benedictis P."/>
            <person name="Joannis T."/>
            <person name="Lombin L.H."/>
            <person name="Cattoli G."/>
        </authorList>
    </citation>
    <scope>NUCLEOTIDE SEQUENCE [LARGE SCALE GENOMIC DNA]</scope>
    <source>
        <strain evidence="7 8">NRS-1</strain>
    </source>
</reference>
<evidence type="ECO:0000256" key="6">
    <source>
        <dbReference type="SAM" id="Phobius"/>
    </source>
</evidence>
<organism evidence="7 8">
    <name type="scientific">Cloacibacterium normanense</name>
    <dbReference type="NCBI Taxonomy" id="237258"/>
    <lineage>
        <taxon>Bacteria</taxon>
        <taxon>Pseudomonadati</taxon>
        <taxon>Bacteroidota</taxon>
        <taxon>Flavobacteriia</taxon>
        <taxon>Flavobacteriales</taxon>
        <taxon>Weeksellaceae</taxon>
    </lineage>
</organism>
<evidence type="ECO:0000313" key="8">
    <source>
        <dbReference type="Proteomes" id="UP000095601"/>
    </source>
</evidence>
<feature type="transmembrane region" description="Helical" evidence="6">
    <location>
        <begin position="64"/>
        <end position="84"/>
    </location>
</feature>
<name>A0A1E5UBR5_9FLAO</name>
<dbReference type="GO" id="GO:0016020">
    <property type="term" value="C:membrane"/>
    <property type="evidence" value="ECO:0007669"/>
    <property type="project" value="UniProtKB-SubCell"/>
</dbReference>
<evidence type="ECO:0000256" key="2">
    <source>
        <dbReference type="ARBA" id="ARBA00009773"/>
    </source>
</evidence>
<dbReference type="KEGG" id="cnr:EB819_10590"/>
<dbReference type="OrthoDB" id="9773730at2"/>
<keyword evidence="3 6" id="KW-0812">Transmembrane</keyword>
<feature type="transmembrane region" description="Helical" evidence="6">
    <location>
        <begin position="35"/>
        <end position="52"/>
    </location>
</feature>
<feature type="transmembrane region" description="Helical" evidence="6">
    <location>
        <begin position="196"/>
        <end position="221"/>
    </location>
</feature>
<dbReference type="EMBL" id="MKGI01000078">
    <property type="protein sequence ID" value="OEL10359.1"/>
    <property type="molecule type" value="Genomic_DNA"/>
</dbReference>
<dbReference type="Pfam" id="PF01594">
    <property type="entry name" value="AI-2E_transport"/>
    <property type="match status" value="1"/>
</dbReference>